<dbReference type="Proteomes" id="UP000309340">
    <property type="component" value="Unassembled WGS sequence"/>
</dbReference>
<dbReference type="AlphaFoldDB" id="A0A4U0WE55"/>
<keyword evidence="3" id="KW-1185">Reference proteome</keyword>
<sequence>GCNGIANGSEADAPSLAAGEGVLAILKALWAFSASPRRASRAAFLCAASDSLKLPRFCDETDQIPPVSPGIPFSFLGRLPNDVDEGHGRSSSDEATASDSGVPPLRTGCATIQQALHDIDSG</sequence>
<evidence type="ECO:0000313" key="3">
    <source>
        <dbReference type="Proteomes" id="UP000309340"/>
    </source>
</evidence>
<organism evidence="2 3">
    <name type="scientific">Friedmanniomyces simplex</name>
    <dbReference type="NCBI Taxonomy" id="329884"/>
    <lineage>
        <taxon>Eukaryota</taxon>
        <taxon>Fungi</taxon>
        <taxon>Dikarya</taxon>
        <taxon>Ascomycota</taxon>
        <taxon>Pezizomycotina</taxon>
        <taxon>Dothideomycetes</taxon>
        <taxon>Dothideomycetidae</taxon>
        <taxon>Mycosphaerellales</taxon>
        <taxon>Teratosphaeriaceae</taxon>
        <taxon>Friedmanniomyces</taxon>
    </lineage>
</organism>
<comment type="caution">
    <text evidence="2">The sequence shown here is derived from an EMBL/GenBank/DDBJ whole genome shotgun (WGS) entry which is preliminary data.</text>
</comment>
<protein>
    <submittedName>
        <fullName evidence="2">Uncharacterized protein</fullName>
    </submittedName>
</protein>
<gene>
    <name evidence="2" type="ORF">B0A55_13610</name>
</gene>
<feature type="region of interest" description="Disordered" evidence="1">
    <location>
        <begin position="79"/>
        <end position="106"/>
    </location>
</feature>
<evidence type="ECO:0000313" key="2">
    <source>
        <dbReference type="EMBL" id="TKA60931.1"/>
    </source>
</evidence>
<name>A0A4U0WE55_9PEZI</name>
<feature type="non-terminal residue" evidence="2">
    <location>
        <position position="1"/>
    </location>
</feature>
<proteinExistence type="predicted"/>
<reference evidence="2 3" key="1">
    <citation type="submission" date="2017-03" db="EMBL/GenBank/DDBJ databases">
        <title>Genomes of endolithic fungi from Antarctica.</title>
        <authorList>
            <person name="Coleine C."/>
            <person name="Masonjones S."/>
            <person name="Stajich J.E."/>
        </authorList>
    </citation>
    <scope>NUCLEOTIDE SEQUENCE [LARGE SCALE GENOMIC DNA]</scope>
    <source>
        <strain evidence="2 3">CCFEE 5184</strain>
    </source>
</reference>
<evidence type="ECO:0000256" key="1">
    <source>
        <dbReference type="SAM" id="MobiDB-lite"/>
    </source>
</evidence>
<accession>A0A4U0WE55</accession>
<dbReference type="EMBL" id="NAJQ01001307">
    <property type="protein sequence ID" value="TKA60931.1"/>
    <property type="molecule type" value="Genomic_DNA"/>
</dbReference>